<dbReference type="EMBL" id="JAACXV010000156">
    <property type="protein sequence ID" value="KAF7282751.1"/>
    <property type="molecule type" value="Genomic_DNA"/>
</dbReference>
<keyword evidence="10" id="KW-1185">Reference proteome</keyword>
<dbReference type="PANTHER" id="PTHR34090">
    <property type="entry name" value="39S RIBOSOMAL PROTEIN L52, MITOCHONDRIAL"/>
    <property type="match status" value="1"/>
</dbReference>
<keyword evidence="5" id="KW-0496">Mitochondrion</keyword>
<reference evidence="9" key="1">
    <citation type="submission" date="2020-08" db="EMBL/GenBank/DDBJ databases">
        <title>Genome sequencing and assembly of the red palm weevil Rhynchophorus ferrugineus.</title>
        <authorList>
            <person name="Dias G.B."/>
            <person name="Bergman C.M."/>
            <person name="Manee M."/>
        </authorList>
    </citation>
    <scope>NUCLEOTIDE SEQUENCE</scope>
    <source>
        <strain evidence="9">AA-2017</strain>
        <tissue evidence="9">Whole larva</tissue>
    </source>
</reference>
<comment type="subcellular location">
    <subcellularLocation>
        <location evidence="1">Mitochondrion</location>
    </subcellularLocation>
</comment>
<evidence type="ECO:0000256" key="8">
    <source>
        <dbReference type="ARBA" id="ARBA00035425"/>
    </source>
</evidence>
<evidence type="ECO:0000313" key="9">
    <source>
        <dbReference type="EMBL" id="KAF7282751.1"/>
    </source>
</evidence>
<keyword evidence="4" id="KW-0689">Ribosomal protein</keyword>
<dbReference type="GO" id="GO:0032543">
    <property type="term" value="P:mitochondrial translation"/>
    <property type="evidence" value="ECO:0007669"/>
    <property type="project" value="InterPro"/>
</dbReference>
<dbReference type="AlphaFoldDB" id="A0A834MHS3"/>
<dbReference type="OrthoDB" id="10249237at2759"/>
<evidence type="ECO:0000256" key="7">
    <source>
        <dbReference type="ARBA" id="ARBA00035181"/>
    </source>
</evidence>
<proteinExistence type="inferred from homology"/>
<keyword evidence="6" id="KW-0687">Ribonucleoprotein</keyword>
<dbReference type="GO" id="GO:0003735">
    <property type="term" value="F:structural constituent of ribosome"/>
    <property type="evidence" value="ECO:0007669"/>
    <property type="project" value="InterPro"/>
</dbReference>
<evidence type="ECO:0000256" key="5">
    <source>
        <dbReference type="ARBA" id="ARBA00023128"/>
    </source>
</evidence>
<dbReference type="InterPro" id="IPR034596">
    <property type="entry name" value="Ribosomal_mL52"/>
</dbReference>
<dbReference type="PANTHER" id="PTHR34090:SF1">
    <property type="entry name" value="LARGE RIBOSOMAL SUBUNIT PROTEIN ML52"/>
    <property type="match status" value="1"/>
</dbReference>
<evidence type="ECO:0000313" key="10">
    <source>
        <dbReference type="Proteomes" id="UP000625711"/>
    </source>
</evidence>
<name>A0A834MHS3_RHYFE</name>
<evidence type="ECO:0000256" key="2">
    <source>
        <dbReference type="ARBA" id="ARBA00007232"/>
    </source>
</evidence>
<sequence>MYQIQSRVLSACRKCIQKRQFSITCVNNIDQRYRKERNLAFNPNACGVLTDGADYSYLDGRLTPLTRGQRRRVLRQEETKHQIIALTKEIDFAVELHKQKKLQEEETKRNILENKLKPKGMALLKSNSKL</sequence>
<dbReference type="Pfam" id="PF18699">
    <property type="entry name" value="MRPL52"/>
    <property type="match status" value="1"/>
</dbReference>
<comment type="similarity">
    <text evidence="2">Belongs to the mitochondrion-specific ribosomal protein mL52 family.</text>
</comment>
<protein>
    <recommendedName>
        <fullName evidence="7">Large ribosomal subunit protein mL52</fullName>
    </recommendedName>
    <alternativeName>
        <fullName evidence="8">39S ribosomal protein L52, mitochondrial</fullName>
    </alternativeName>
</protein>
<evidence type="ECO:0000256" key="6">
    <source>
        <dbReference type="ARBA" id="ARBA00023274"/>
    </source>
</evidence>
<comment type="caution">
    <text evidence="9">The sequence shown here is derived from an EMBL/GenBank/DDBJ whole genome shotgun (WGS) entry which is preliminary data.</text>
</comment>
<dbReference type="Proteomes" id="UP000625711">
    <property type="component" value="Unassembled WGS sequence"/>
</dbReference>
<evidence type="ECO:0000256" key="4">
    <source>
        <dbReference type="ARBA" id="ARBA00022980"/>
    </source>
</evidence>
<evidence type="ECO:0000256" key="3">
    <source>
        <dbReference type="ARBA" id="ARBA00022946"/>
    </source>
</evidence>
<evidence type="ECO:0000256" key="1">
    <source>
        <dbReference type="ARBA" id="ARBA00004173"/>
    </source>
</evidence>
<keyword evidence="3" id="KW-0809">Transit peptide</keyword>
<organism evidence="9 10">
    <name type="scientific">Rhynchophorus ferrugineus</name>
    <name type="common">Red palm weevil</name>
    <name type="synonym">Curculio ferrugineus</name>
    <dbReference type="NCBI Taxonomy" id="354439"/>
    <lineage>
        <taxon>Eukaryota</taxon>
        <taxon>Metazoa</taxon>
        <taxon>Ecdysozoa</taxon>
        <taxon>Arthropoda</taxon>
        <taxon>Hexapoda</taxon>
        <taxon>Insecta</taxon>
        <taxon>Pterygota</taxon>
        <taxon>Neoptera</taxon>
        <taxon>Endopterygota</taxon>
        <taxon>Coleoptera</taxon>
        <taxon>Polyphaga</taxon>
        <taxon>Cucujiformia</taxon>
        <taxon>Curculionidae</taxon>
        <taxon>Dryophthorinae</taxon>
        <taxon>Rhynchophorus</taxon>
    </lineage>
</organism>
<accession>A0A834MHS3</accession>
<gene>
    <name evidence="9" type="ORF">GWI33_001902</name>
</gene>
<dbReference type="GO" id="GO:0005762">
    <property type="term" value="C:mitochondrial large ribosomal subunit"/>
    <property type="evidence" value="ECO:0007669"/>
    <property type="project" value="InterPro"/>
</dbReference>